<evidence type="ECO:0000313" key="1">
    <source>
        <dbReference type="EMBL" id="ART30612.1"/>
    </source>
</evidence>
<geneLocation type="mitochondrion" evidence="1"/>
<name>A0A1Y0AZK4_9LAMI</name>
<dbReference type="EMBL" id="KY774314">
    <property type="protein sequence ID" value="ART30612.1"/>
    <property type="molecule type" value="Genomic_DNA"/>
</dbReference>
<protein>
    <submittedName>
        <fullName evidence="1">Uncharacterized protein</fullName>
    </submittedName>
</protein>
<organism evidence="1">
    <name type="scientific">Utricularia reniformis</name>
    <dbReference type="NCBI Taxonomy" id="192314"/>
    <lineage>
        <taxon>Eukaryota</taxon>
        <taxon>Viridiplantae</taxon>
        <taxon>Streptophyta</taxon>
        <taxon>Embryophyta</taxon>
        <taxon>Tracheophyta</taxon>
        <taxon>Spermatophyta</taxon>
        <taxon>Magnoliopsida</taxon>
        <taxon>eudicotyledons</taxon>
        <taxon>Gunneridae</taxon>
        <taxon>Pentapetalae</taxon>
        <taxon>asterids</taxon>
        <taxon>lamiids</taxon>
        <taxon>Lamiales</taxon>
        <taxon>Lentibulariaceae</taxon>
        <taxon>Utricularia</taxon>
    </lineage>
</organism>
<reference evidence="1" key="1">
    <citation type="submission" date="2017-03" db="EMBL/GenBank/DDBJ databases">
        <title>The mitochondrial genome of the carnivorous plant Utricularia reniformis (Lentibulariaceae): structure, comparative analysis and evolutionary landmarks.</title>
        <authorList>
            <person name="Silva S.R."/>
            <person name="Alvarenga D.O."/>
            <person name="Michael T.P."/>
            <person name="Miranda V.F.O."/>
            <person name="Varani A.M."/>
        </authorList>
    </citation>
    <scope>NUCLEOTIDE SEQUENCE</scope>
</reference>
<sequence>MIHDTRSRLFCHSFLPVSSSASLLNGHSLHSPSPSFQGSGHQRLCSDWSFYPVPERTFVVSSLRLPK</sequence>
<gene>
    <name evidence="1" type="ORF">AEK19_MT0340</name>
</gene>
<accession>A0A1Y0AZK4</accession>
<proteinExistence type="predicted"/>
<keyword evidence="1" id="KW-0496">Mitochondrion</keyword>
<dbReference type="AlphaFoldDB" id="A0A1Y0AZK4"/>